<proteinExistence type="predicted"/>
<evidence type="ECO:0000313" key="6">
    <source>
        <dbReference type="Proteomes" id="UP000305778"/>
    </source>
</evidence>
<reference evidence="5 6" key="1">
    <citation type="submission" date="2019-04" db="EMBL/GenBank/DDBJ databases">
        <title>Streptomyces oryziradicis sp. nov., a novel actinomycete isolated from rhizosphere soil of rice (Oryza sativa L.).</title>
        <authorList>
            <person name="Li C."/>
        </authorList>
    </citation>
    <scope>NUCLEOTIDE SEQUENCE [LARGE SCALE GENOMIC DNA]</scope>
    <source>
        <strain evidence="5 6">NEAU-C40</strain>
    </source>
</reference>
<dbReference type="SMART" id="SM00606">
    <property type="entry name" value="CBD_IV"/>
    <property type="match status" value="1"/>
</dbReference>
<evidence type="ECO:0000259" key="4">
    <source>
        <dbReference type="PROSITE" id="PS52006"/>
    </source>
</evidence>
<dbReference type="Gene3D" id="3.30.920.50">
    <property type="entry name" value="Beta-1,3-glucanase, C-terminal domain"/>
    <property type="match status" value="1"/>
</dbReference>
<dbReference type="EMBL" id="SUMC01000026">
    <property type="protein sequence ID" value="TKA08929.1"/>
    <property type="molecule type" value="Genomic_DNA"/>
</dbReference>
<name>A0A4V5MZN7_9ACTN</name>
<dbReference type="PANTHER" id="PTHR38165">
    <property type="match status" value="1"/>
</dbReference>
<dbReference type="Gene3D" id="2.60.120.260">
    <property type="entry name" value="Galactose-binding domain-like"/>
    <property type="match status" value="1"/>
</dbReference>
<sequence>MLPRRTILRASAAALASPAILTSLAGRASATASTLSIDVQNNTGSNTVYAYVTGLAIDNGNAWYLLQADGQTPYYPSSPSSTGAPLAVDCAIPLNASGAGAKRITIPRIAGGRLWFSVDQKLTFLLNPGPALVEPSVSNSSDPNINTQWDFCEFTFNSSQLYANISAVDFVAIPISLKLTNSSGGTQSVAGLPAGGLDTVCAGLTAQHASDGQGWDQLIVTSGGQNLRALSPTNGIVRNSSLFSGYYSAYLNQVWSKYASTPLYVDTQASWGTLTGTVSGGLLTFPGVGTFSQPSSADIFSCNSGPFNVSSAEMGAITARISAALNRSTLLSDANQPDGESPATYYTTTPTNHYARLVHATSSDGRGYAFPYDDVTPNGGTDQSGYVSDGNPTLLTVTLNAVHGSGTTTPPAGGSGSAFSTIQASSYTSQSGTTTETTTDTGGGYDVGYIAGGDWLGYANLDFGSGGATQFVARVASGAAANVSGLVQVALDSPTATPVGSFSLASTGGWQTWVTVPANISKVTGVHTVYLTFASGQPADFVNLHWFTFGA</sequence>
<evidence type="ECO:0000256" key="2">
    <source>
        <dbReference type="SAM" id="SignalP"/>
    </source>
</evidence>
<evidence type="ECO:0000259" key="3">
    <source>
        <dbReference type="PROSITE" id="PS51175"/>
    </source>
</evidence>
<dbReference type="InterPro" id="IPR006311">
    <property type="entry name" value="TAT_signal"/>
</dbReference>
<dbReference type="InterPro" id="IPR037398">
    <property type="entry name" value="Glyco_hydro_64_fam"/>
</dbReference>
<accession>A0A4V5MZN7</accession>
<dbReference type="PROSITE" id="PS52006">
    <property type="entry name" value="GH64"/>
    <property type="match status" value="1"/>
</dbReference>
<feature type="domain" description="CBM6" evidence="3">
    <location>
        <begin position="420"/>
        <end position="550"/>
    </location>
</feature>
<dbReference type="RefSeq" id="WP_136726257.1">
    <property type="nucleotide sequence ID" value="NZ_SUMC01000026.1"/>
</dbReference>
<dbReference type="Pfam" id="PF16483">
    <property type="entry name" value="Glyco_hydro_64"/>
    <property type="match status" value="1"/>
</dbReference>
<organism evidence="5 6">
    <name type="scientific">Actinacidiphila oryziradicis</name>
    <dbReference type="NCBI Taxonomy" id="2571141"/>
    <lineage>
        <taxon>Bacteria</taxon>
        <taxon>Bacillati</taxon>
        <taxon>Actinomycetota</taxon>
        <taxon>Actinomycetes</taxon>
        <taxon>Kitasatosporales</taxon>
        <taxon>Streptomycetaceae</taxon>
        <taxon>Actinacidiphila</taxon>
    </lineage>
</organism>
<dbReference type="CDD" id="cd09220">
    <property type="entry name" value="GH64-GluB-like"/>
    <property type="match status" value="1"/>
</dbReference>
<dbReference type="InterPro" id="IPR008979">
    <property type="entry name" value="Galactose-bd-like_sf"/>
</dbReference>
<dbReference type="InterPro" id="IPR032477">
    <property type="entry name" value="Glyco_hydro_64"/>
</dbReference>
<dbReference type="PANTHER" id="PTHR38165:SF1">
    <property type="entry name" value="GLUCANASE B"/>
    <property type="match status" value="1"/>
</dbReference>
<keyword evidence="1 2" id="KW-0732">Signal</keyword>
<dbReference type="Gene3D" id="2.60.110.10">
    <property type="entry name" value="Thaumatin"/>
    <property type="match status" value="1"/>
</dbReference>
<gene>
    <name evidence="5" type="ORF">FCI23_25450</name>
</gene>
<dbReference type="CDD" id="cd04084">
    <property type="entry name" value="CBM6_xylanase-like"/>
    <property type="match status" value="1"/>
</dbReference>
<dbReference type="InterPro" id="IPR006584">
    <property type="entry name" value="Cellulose-bd_IV"/>
</dbReference>
<feature type="signal peptide" evidence="2">
    <location>
        <begin position="1"/>
        <end position="25"/>
    </location>
</feature>
<dbReference type="Pfam" id="PF03422">
    <property type="entry name" value="CBM_6"/>
    <property type="match status" value="1"/>
</dbReference>
<keyword evidence="6" id="KW-1185">Reference proteome</keyword>
<dbReference type="GO" id="GO:0030246">
    <property type="term" value="F:carbohydrate binding"/>
    <property type="evidence" value="ECO:0007669"/>
    <property type="project" value="InterPro"/>
</dbReference>
<feature type="domain" description="GH64" evidence="4">
    <location>
        <begin position="32"/>
        <end position="386"/>
    </location>
</feature>
<dbReference type="Proteomes" id="UP000305778">
    <property type="component" value="Unassembled WGS sequence"/>
</dbReference>
<dbReference type="InterPro" id="IPR005084">
    <property type="entry name" value="CBM6"/>
</dbReference>
<dbReference type="OrthoDB" id="5513218at2"/>
<dbReference type="SUPFAM" id="SSF49785">
    <property type="entry name" value="Galactose-binding domain-like"/>
    <property type="match status" value="1"/>
</dbReference>
<evidence type="ECO:0000256" key="1">
    <source>
        <dbReference type="ARBA" id="ARBA00022729"/>
    </source>
</evidence>
<dbReference type="InterPro" id="IPR042517">
    <property type="entry name" value="Glyco_hydro_64_N_2"/>
</dbReference>
<protein>
    <submittedName>
        <fullName evidence="5">Carbohydrate-binding protein</fullName>
    </submittedName>
</protein>
<dbReference type="PROSITE" id="PS51175">
    <property type="entry name" value="CBM6"/>
    <property type="match status" value="1"/>
</dbReference>
<dbReference type="PROSITE" id="PS51318">
    <property type="entry name" value="TAT"/>
    <property type="match status" value="1"/>
</dbReference>
<dbReference type="InterPro" id="IPR037176">
    <property type="entry name" value="Osmotin/thaumatin-like_sf"/>
</dbReference>
<comment type="caution">
    <text evidence="5">The sequence shown here is derived from an EMBL/GenBank/DDBJ whole genome shotgun (WGS) entry which is preliminary data.</text>
</comment>
<evidence type="ECO:0000313" key="5">
    <source>
        <dbReference type="EMBL" id="TKA08929.1"/>
    </source>
</evidence>
<dbReference type="AlphaFoldDB" id="A0A4V5MZN7"/>
<feature type="chain" id="PRO_5039598666" evidence="2">
    <location>
        <begin position="26"/>
        <end position="551"/>
    </location>
</feature>